<keyword evidence="1" id="KW-0812">Transmembrane</keyword>
<feature type="transmembrane region" description="Helical" evidence="1">
    <location>
        <begin position="166"/>
        <end position="192"/>
    </location>
</feature>
<sequence>MVLYSAGKVCHKSPLSVLAMLEAIVGSVVGLMLVWSGVYWVLWTSLFLTFLVHLRSEKSIEDGVAIIDRSWARVSNSDISRRFALVSLASAIAIAVLWIFLLVPVILDGFGWIGSYLRFVLLGFVSLNITVASVVLVMSLVLVFLTEMRPVPPPNDKPPDTLRTRTMVIIMMAATVLLPGAVAGVTGCFVIIRATATLMHLRDGISCFLQNWATLMLKTDIATEPELLPGLPDDHMFSFATMLRDYRRAEKNLADRYGSLLALAVFIPSMFYRLMLKSSFWFYAPLMWAAAPPRGLERDIHGKLRWDPTLARTPIDIAAALVALVGAFFFFFRVWDYNAYQTAATWAKDNDFPAYWPLLAAGINPSRVDIWYLLPGIGALLSLAVFVWAMQISSRARLVRRFPSQRTLWCLYKLNAAKNVLSISTVVVGFCFLLFYFGSNCLLPSAIQSVLSALTLAECVPL</sequence>
<feature type="transmembrane region" description="Helical" evidence="1">
    <location>
        <begin position="370"/>
        <end position="390"/>
    </location>
</feature>
<keyword evidence="1" id="KW-1133">Transmembrane helix</keyword>
<reference evidence="3" key="1">
    <citation type="submission" date="2016-10" db="EMBL/GenBank/DDBJ databases">
        <authorList>
            <person name="Varghese N."/>
            <person name="Submissions S."/>
        </authorList>
    </citation>
    <scope>NUCLEOTIDE SEQUENCE [LARGE SCALE GENOMIC DNA]</scope>
    <source>
        <strain evidence="3">DSM 28463</strain>
    </source>
</reference>
<dbReference type="AlphaFoldDB" id="A0A1I5A8T1"/>
<evidence type="ECO:0000256" key="1">
    <source>
        <dbReference type="SAM" id="Phobius"/>
    </source>
</evidence>
<feature type="transmembrane region" description="Helical" evidence="1">
    <location>
        <begin position="83"/>
        <end position="107"/>
    </location>
</feature>
<accession>A0A1I5A8T1</accession>
<proteinExistence type="predicted"/>
<feature type="transmembrane region" description="Helical" evidence="1">
    <location>
        <begin position="257"/>
        <end position="274"/>
    </location>
</feature>
<protein>
    <submittedName>
        <fullName evidence="2">Uncharacterized protein</fullName>
    </submittedName>
</protein>
<feature type="transmembrane region" description="Helical" evidence="1">
    <location>
        <begin position="21"/>
        <end position="42"/>
    </location>
</feature>
<evidence type="ECO:0000313" key="3">
    <source>
        <dbReference type="Proteomes" id="UP000198599"/>
    </source>
</evidence>
<feature type="transmembrane region" description="Helical" evidence="1">
    <location>
        <begin position="119"/>
        <end position="146"/>
    </location>
</feature>
<keyword evidence="1" id="KW-0472">Membrane</keyword>
<name>A0A1I5A8T1_9RHOB</name>
<keyword evidence="3" id="KW-1185">Reference proteome</keyword>
<dbReference type="EMBL" id="FOVP01000005">
    <property type="protein sequence ID" value="SFN58877.1"/>
    <property type="molecule type" value="Genomic_DNA"/>
</dbReference>
<organism evidence="2 3">
    <name type="scientific">Roseovarius lutimaris</name>
    <dbReference type="NCBI Taxonomy" id="1005928"/>
    <lineage>
        <taxon>Bacteria</taxon>
        <taxon>Pseudomonadati</taxon>
        <taxon>Pseudomonadota</taxon>
        <taxon>Alphaproteobacteria</taxon>
        <taxon>Rhodobacterales</taxon>
        <taxon>Roseobacteraceae</taxon>
        <taxon>Roseovarius</taxon>
    </lineage>
</organism>
<feature type="transmembrane region" description="Helical" evidence="1">
    <location>
        <begin position="317"/>
        <end position="335"/>
    </location>
</feature>
<dbReference type="Proteomes" id="UP000198599">
    <property type="component" value="Unassembled WGS sequence"/>
</dbReference>
<evidence type="ECO:0000313" key="2">
    <source>
        <dbReference type="EMBL" id="SFN58877.1"/>
    </source>
</evidence>
<feature type="transmembrane region" description="Helical" evidence="1">
    <location>
        <begin position="411"/>
        <end position="437"/>
    </location>
</feature>
<gene>
    <name evidence="2" type="ORF">SAMN04487859_105158</name>
</gene>